<dbReference type="EMBL" id="SZYD01000004">
    <property type="protein sequence ID" value="KAD6453766.1"/>
    <property type="molecule type" value="Genomic_DNA"/>
</dbReference>
<evidence type="ECO:0000259" key="5">
    <source>
        <dbReference type="Pfam" id="PF13460"/>
    </source>
</evidence>
<gene>
    <name evidence="6" type="ORF">E3N88_08472</name>
</gene>
<feature type="domain" description="NAD(P)-binding" evidence="5">
    <location>
        <begin position="304"/>
        <end position="441"/>
    </location>
</feature>
<dbReference type="InterPro" id="IPR006843">
    <property type="entry name" value="PAP/fibrillin_dom"/>
</dbReference>
<dbReference type="Pfam" id="PF13460">
    <property type="entry name" value="NAD_binding_10"/>
    <property type="match status" value="1"/>
</dbReference>
<dbReference type="AlphaFoldDB" id="A0A5N6PIJ9"/>
<keyword evidence="3" id="KW-0809">Transit peptide</keyword>
<evidence type="ECO:0000259" key="4">
    <source>
        <dbReference type="Pfam" id="PF04755"/>
    </source>
</evidence>
<dbReference type="GO" id="GO:0044877">
    <property type="term" value="F:protein-containing complex binding"/>
    <property type="evidence" value="ECO:0007669"/>
    <property type="project" value="TreeGrafter"/>
</dbReference>
<dbReference type="InterPro" id="IPR036291">
    <property type="entry name" value="NAD(P)-bd_dom_sf"/>
</dbReference>
<dbReference type="PANTHER" id="PTHR12126">
    <property type="entry name" value="NADH-UBIQUINONE OXIDOREDUCTASE 39 KDA SUBUNIT-RELATED"/>
    <property type="match status" value="1"/>
</dbReference>
<dbReference type="Proteomes" id="UP000326396">
    <property type="component" value="Linkage Group LG12"/>
</dbReference>
<dbReference type="PANTHER" id="PTHR12126:SF16">
    <property type="entry name" value="MIOREX COMPLEX COMPONENT 2"/>
    <property type="match status" value="1"/>
</dbReference>
<dbReference type="Gene3D" id="3.40.50.720">
    <property type="entry name" value="NAD(P)-binding Rossmann-like Domain"/>
    <property type="match status" value="1"/>
</dbReference>
<evidence type="ECO:0000256" key="3">
    <source>
        <dbReference type="ARBA" id="ARBA00022946"/>
    </source>
</evidence>
<dbReference type="GO" id="GO:0005739">
    <property type="term" value="C:mitochondrion"/>
    <property type="evidence" value="ECO:0007669"/>
    <property type="project" value="TreeGrafter"/>
</dbReference>
<proteinExistence type="predicted"/>
<sequence length="519" mass="56731">MASSPAFSVVSFSSVNTELPITRLNLQSLNPRRQCRGICDLRGRNCRTSRNVVSASVSFQVQEVSPSSSSERRPDELAASIFSKVYLLLIVNSVVMQTDRGVTLTKEEHLQVAELTCELSKYCIDSPVASPLIFGEWDVVYCSNPTSPGGGFRSAFGRLVFKTNEMIQVVEAPDVVRNKVSFSALGFLDGQVSLKGKLMVLDEKWIKVVFEPPRLKLGSVEFQFGGESEVQLEITYIDHKLRLGKGSRGSVFVFQRRNINTLGSIGRGRFLSTESNKIDEPLKVEEAETVNTPPPPVEKLLVLGGNGFVGSHICKEALDRGLSGKSSIQESWATKVNWHQGDLLSGDSWKEALDGVTSVISCVGGFGSNAHMYKINGTANINAVRAASEKGIKRFVYISAADFGMINYLIQGYYEGKRATETELLTKFPYGHVILRPGFIYGTRRVGSMKLPLGVIGSPLEMVLQYAKPLTQVPIVGPVLTPPVDVKAVAKVAVRGATDPVFPPGLVDVYGIKRYSQQK</sequence>
<organism evidence="6 7">
    <name type="scientific">Mikania micrantha</name>
    <name type="common">bitter vine</name>
    <dbReference type="NCBI Taxonomy" id="192012"/>
    <lineage>
        <taxon>Eukaryota</taxon>
        <taxon>Viridiplantae</taxon>
        <taxon>Streptophyta</taxon>
        <taxon>Embryophyta</taxon>
        <taxon>Tracheophyta</taxon>
        <taxon>Spermatophyta</taxon>
        <taxon>Magnoliopsida</taxon>
        <taxon>eudicotyledons</taxon>
        <taxon>Gunneridae</taxon>
        <taxon>Pentapetalae</taxon>
        <taxon>asterids</taxon>
        <taxon>campanulids</taxon>
        <taxon>Asterales</taxon>
        <taxon>Asteraceae</taxon>
        <taxon>Asteroideae</taxon>
        <taxon>Heliantheae alliance</taxon>
        <taxon>Eupatorieae</taxon>
        <taxon>Mikania</taxon>
    </lineage>
</organism>
<keyword evidence="2" id="KW-0934">Plastid</keyword>
<dbReference type="InterPro" id="IPR016040">
    <property type="entry name" value="NAD(P)-bd_dom"/>
</dbReference>
<dbReference type="GO" id="GO:0009536">
    <property type="term" value="C:plastid"/>
    <property type="evidence" value="ECO:0007669"/>
    <property type="project" value="UniProtKB-SubCell"/>
</dbReference>
<evidence type="ECO:0000256" key="1">
    <source>
        <dbReference type="ARBA" id="ARBA00004474"/>
    </source>
</evidence>
<evidence type="ECO:0000256" key="2">
    <source>
        <dbReference type="ARBA" id="ARBA00022640"/>
    </source>
</evidence>
<protein>
    <recommendedName>
        <fullName evidence="8">Plastid lipid-associated protein/fibrillin conserved domain-containing protein</fullName>
    </recommendedName>
</protein>
<evidence type="ECO:0008006" key="8">
    <source>
        <dbReference type="Google" id="ProtNLM"/>
    </source>
</evidence>
<evidence type="ECO:0000313" key="6">
    <source>
        <dbReference type="EMBL" id="KAD6453766.1"/>
    </source>
</evidence>
<feature type="domain" description="Plastid lipid-associated protein/fibrillin conserved" evidence="4">
    <location>
        <begin position="227"/>
        <end position="254"/>
    </location>
</feature>
<feature type="domain" description="Plastid lipid-associated protein/fibrillin conserved" evidence="4">
    <location>
        <begin position="93"/>
        <end position="217"/>
    </location>
</feature>
<comment type="caution">
    <text evidence="6">The sequence shown here is derived from an EMBL/GenBank/DDBJ whole genome shotgun (WGS) entry which is preliminary data.</text>
</comment>
<name>A0A5N6PIJ9_9ASTR</name>
<dbReference type="InterPro" id="IPR051207">
    <property type="entry name" value="ComplexI_NDUFA9_subunit"/>
</dbReference>
<dbReference type="SUPFAM" id="SSF51735">
    <property type="entry name" value="NAD(P)-binding Rossmann-fold domains"/>
    <property type="match status" value="1"/>
</dbReference>
<reference evidence="6 7" key="1">
    <citation type="submission" date="2019-05" db="EMBL/GenBank/DDBJ databases">
        <title>Mikania micrantha, genome provides insights into the molecular mechanism of rapid growth.</title>
        <authorList>
            <person name="Liu B."/>
        </authorList>
    </citation>
    <scope>NUCLEOTIDE SEQUENCE [LARGE SCALE GENOMIC DNA]</scope>
    <source>
        <strain evidence="6">NLD-2019</strain>
        <tissue evidence="6">Leaf</tissue>
    </source>
</reference>
<accession>A0A5N6PIJ9</accession>
<comment type="subcellular location">
    <subcellularLocation>
        <location evidence="1">Plastid</location>
    </subcellularLocation>
</comment>
<dbReference type="OrthoDB" id="276721at2759"/>
<keyword evidence="7" id="KW-1185">Reference proteome</keyword>
<dbReference type="Pfam" id="PF04755">
    <property type="entry name" value="PAP_fibrillin"/>
    <property type="match status" value="2"/>
</dbReference>
<evidence type="ECO:0000313" key="7">
    <source>
        <dbReference type="Proteomes" id="UP000326396"/>
    </source>
</evidence>